<reference evidence="2" key="2">
    <citation type="submission" date="2025-08" db="UniProtKB">
        <authorList>
            <consortium name="Ensembl"/>
        </authorList>
    </citation>
    <scope>IDENTIFICATION</scope>
    <source>
        <strain evidence="2">broiler</strain>
    </source>
</reference>
<proteinExistence type="predicted"/>
<sequence length="119" mass="13268">MGCVWMDGWRDGWMDGWMDGCTDGQQAELSPPKPPHVDWKWLQPREGARCECCPRPWGRHGHGVPADGHQALLSPAEAAGVGMLQQRPRCSWRCGRAGTVRSARHTPAPRRVPWLSPPP</sequence>
<organism evidence="2 3">
    <name type="scientific">Gallus gallus</name>
    <name type="common">Chicken</name>
    <dbReference type="NCBI Taxonomy" id="9031"/>
    <lineage>
        <taxon>Eukaryota</taxon>
        <taxon>Metazoa</taxon>
        <taxon>Chordata</taxon>
        <taxon>Craniata</taxon>
        <taxon>Vertebrata</taxon>
        <taxon>Euteleostomi</taxon>
        <taxon>Archelosauria</taxon>
        <taxon>Archosauria</taxon>
        <taxon>Dinosauria</taxon>
        <taxon>Saurischia</taxon>
        <taxon>Theropoda</taxon>
        <taxon>Coelurosauria</taxon>
        <taxon>Aves</taxon>
        <taxon>Neognathae</taxon>
        <taxon>Galloanserae</taxon>
        <taxon>Galliformes</taxon>
        <taxon>Phasianidae</taxon>
        <taxon>Phasianinae</taxon>
        <taxon>Gallus</taxon>
    </lineage>
</organism>
<feature type="region of interest" description="Disordered" evidence="1">
    <location>
        <begin position="99"/>
        <end position="119"/>
    </location>
</feature>
<evidence type="ECO:0000313" key="3">
    <source>
        <dbReference type="Proteomes" id="UP000000539"/>
    </source>
</evidence>
<dbReference type="Proteomes" id="UP000000539">
    <property type="component" value="Chromosome 27"/>
</dbReference>
<keyword evidence="3" id="KW-1185">Reference proteome</keyword>
<evidence type="ECO:0000313" key="2">
    <source>
        <dbReference type="Ensembl" id="ENSGALP00010039440.1"/>
    </source>
</evidence>
<reference evidence="2" key="1">
    <citation type="submission" date="2020-11" db="EMBL/GenBank/DDBJ databases">
        <title>Gallus gallus (Chicken) genome, bGalGal1, GRCg7b, maternal haplotype autosomes + Z &amp; W.</title>
        <authorList>
            <person name="Warren W."/>
            <person name="Formenti G."/>
            <person name="Fedrigo O."/>
            <person name="Haase B."/>
            <person name="Mountcastle J."/>
            <person name="Balacco J."/>
            <person name="Tracey A."/>
            <person name="Schneider V."/>
            <person name="Okimoto R."/>
            <person name="Cheng H."/>
            <person name="Hawken R."/>
            <person name="Howe K."/>
            <person name="Jarvis E.D."/>
        </authorList>
    </citation>
    <scope>NUCLEOTIDE SEQUENCE [LARGE SCALE GENOMIC DNA]</scope>
    <source>
        <strain evidence="2">Broiler</strain>
    </source>
</reference>
<name>A0A8V1A890_CHICK</name>
<accession>A0A8V1A890</accession>
<protein>
    <submittedName>
        <fullName evidence="2">Uncharacterized protein</fullName>
    </submittedName>
</protein>
<evidence type="ECO:0000256" key="1">
    <source>
        <dbReference type="SAM" id="MobiDB-lite"/>
    </source>
</evidence>
<reference evidence="2" key="3">
    <citation type="submission" date="2025-09" db="UniProtKB">
        <authorList>
            <consortium name="Ensembl"/>
        </authorList>
    </citation>
    <scope>IDENTIFICATION</scope>
    <source>
        <strain evidence="2">broiler</strain>
    </source>
</reference>
<dbReference type="Ensembl" id="ENSGALT00010064135.1">
    <property type="protein sequence ID" value="ENSGALP00010039440.1"/>
    <property type="gene ID" value="ENSGALG00010026357.1"/>
</dbReference>
<dbReference type="AlphaFoldDB" id="A0A8V1A890"/>